<dbReference type="Proteomes" id="UP000266861">
    <property type="component" value="Unassembled WGS sequence"/>
</dbReference>
<reference evidence="1 2" key="1">
    <citation type="submission" date="2018-08" db="EMBL/GenBank/DDBJ databases">
        <title>Genome and evolution of the arbuscular mycorrhizal fungus Diversispora epigaea (formerly Glomus versiforme) and its bacterial endosymbionts.</title>
        <authorList>
            <person name="Sun X."/>
            <person name="Fei Z."/>
            <person name="Harrison M."/>
        </authorList>
    </citation>
    <scope>NUCLEOTIDE SEQUENCE [LARGE SCALE GENOMIC DNA]</scope>
    <source>
        <strain evidence="1 2">IT104</strain>
    </source>
</reference>
<dbReference type="AlphaFoldDB" id="A0A397J2R5"/>
<dbReference type="EMBL" id="PQFF01000142">
    <property type="protein sequence ID" value="RHZ79180.1"/>
    <property type="molecule type" value="Genomic_DNA"/>
</dbReference>
<organism evidence="1 2">
    <name type="scientific">Diversispora epigaea</name>
    <dbReference type="NCBI Taxonomy" id="1348612"/>
    <lineage>
        <taxon>Eukaryota</taxon>
        <taxon>Fungi</taxon>
        <taxon>Fungi incertae sedis</taxon>
        <taxon>Mucoromycota</taxon>
        <taxon>Glomeromycotina</taxon>
        <taxon>Glomeromycetes</taxon>
        <taxon>Diversisporales</taxon>
        <taxon>Diversisporaceae</taxon>
        <taxon>Diversispora</taxon>
    </lineage>
</organism>
<keyword evidence="2" id="KW-1185">Reference proteome</keyword>
<evidence type="ECO:0000313" key="1">
    <source>
        <dbReference type="EMBL" id="RHZ79180.1"/>
    </source>
</evidence>
<protein>
    <submittedName>
        <fullName evidence="1">Uncharacterized protein</fullName>
    </submittedName>
</protein>
<comment type="caution">
    <text evidence="1">The sequence shown here is derived from an EMBL/GenBank/DDBJ whole genome shotgun (WGS) entry which is preliminary data.</text>
</comment>
<evidence type="ECO:0000313" key="2">
    <source>
        <dbReference type="Proteomes" id="UP000266861"/>
    </source>
</evidence>
<gene>
    <name evidence="1" type="ORF">Glove_151g41</name>
</gene>
<sequence length="98" mass="11915">MEWLKLETIPRKKGKDDCHTIYAIFDCLMLNKYEYCKKYMQTRIYTRKYLYTQQIIIGKRNCQWNSPKTLNKMTKVIGKRVLIKRKESENEIQESEAI</sequence>
<proteinExistence type="predicted"/>
<accession>A0A397J2R5</accession>
<name>A0A397J2R5_9GLOM</name>